<dbReference type="AlphaFoldDB" id="A0ABD1E9I4"/>
<feature type="transmembrane region" description="Helical" evidence="12">
    <location>
        <begin position="88"/>
        <end position="119"/>
    </location>
</feature>
<evidence type="ECO:0000256" key="1">
    <source>
        <dbReference type="ARBA" id="ARBA00004141"/>
    </source>
</evidence>
<keyword evidence="10" id="KW-0716">Sensory transduction</keyword>
<comment type="similarity">
    <text evidence="2 11">Belongs to the G-protein coupled receptor 1 family.</text>
</comment>
<evidence type="ECO:0000256" key="10">
    <source>
        <dbReference type="ARBA" id="ARBA00023305"/>
    </source>
</evidence>
<dbReference type="PANTHER" id="PTHR24240">
    <property type="entry name" value="OPSIN"/>
    <property type="match status" value="1"/>
</dbReference>
<evidence type="ECO:0000256" key="11">
    <source>
        <dbReference type="RuleBase" id="RU000688"/>
    </source>
</evidence>
<comment type="subcellular location">
    <subcellularLocation>
        <location evidence="1">Membrane</location>
        <topology evidence="1">Multi-pass membrane protein</topology>
    </subcellularLocation>
</comment>
<dbReference type="CDD" id="cd14969">
    <property type="entry name" value="7tmA_Opsins_type2_animals"/>
    <property type="match status" value="1"/>
</dbReference>
<evidence type="ECO:0000256" key="8">
    <source>
        <dbReference type="ARBA" id="ARBA00023180"/>
    </source>
</evidence>
<dbReference type="Pfam" id="PF00001">
    <property type="entry name" value="7tm_1"/>
    <property type="match status" value="1"/>
</dbReference>
<keyword evidence="15" id="KW-1185">Reference proteome</keyword>
<evidence type="ECO:0000259" key="13">
    <source>
        <dbReference type="PROSITE" id="PS50262"/>
    </source>
</evidence>
<evidence type="ECO:0000256" key="4">
    <source>
        <dbReference type="ARBA" id="ARBA00022989"/>
    </source>
</evidence>
<dbReference type="PROSITE" id="PS50262">
    <property type="entry name" value="G_PROTEIN_RECEP_F1_2"/>
    <property type="match status" value="1"/>
</dbReference>
<keyword evidence="10" id="KW-0844">Vision</keyword>
<keyword evidence="7 11" id="KW-0675">Receptor</keyword>
<name>A0ABD1E9I4_HYPHA</name>
<evidence type="ECO:0000256" key="3">
    <source>
        <dbReference type="ARBA" id="ARBA00022692"/>
    </source>
</evidence>
<dbReference type="InterPro" id="IPR050125">
    <property type="entry name" value="GPCR_opsins"/>
</dbReference>
<evidence type="ECO:0000313" key="15">
    <source>
        <dbReference type="Proteomes" id="UP001566132"/>
    </source>
</evidence>
<feature type="transmembrane region" description="Helical" evidence="12">
    <location>
        <begin position="23"/>
        <end position="49"/>
    </location>
</feature>
<evidence type="ECO:0000256" key="6">
    <source>
        <dbReference type="ARBA" id="ARBA00023136"/>
    </source>
</evidence>
<keyword evidence="8" id="KW-0325">Glycoprotein</keyword>
<dbReference type="Proteomes" id="UP001566132">
    <property type="component" value="Unassembled WGS sequence"/>
</dbReference>
<dbReference type="GO" id="GO:0016020">
    <property type="term" value="C:membrane"/>
    <property type="evidence" value="ECO:0007669"/>
    <property type="project" value="UniProtKB-SubCell"/>
</dbReference>
<organism evidence="14 15">
    <name type="scientific">Hypothenemus hampei</name>
    <name type="common">Coffee berry borer</name>
    <dbReference type="NCBI Taxonomy" id="57062"/>
    <lineage>
        <taxon>Eukaryota</taxon>
        <taxon>Metazoa</taxon>
        <taxon>Ecdysozoa</taxon>
        <taxon>Arthropoda</taxon>
        <taxon>Hexapoda</taxon>
        <taxon>Insecta</taxon>
        <taxon>Pterygota</taxon>
        <taxon>Neoptera</taxon>
        <taxon>Endopterygota</taxon>
        <taxon>Coleoptera</taxon>
        <taxon>Polyphaga</taxon>
        <taxon>Cucujiformia</taxon>
        <taxon>Curculionidae</taxon>
        <taxon>Scolytinae</taxon>
        <taxon>Hypothenemus</taxon>
    </lineage>
</organism>
<evidence type="ECO:0000256" key="12">
    <source>
        <dbReference type="SAM" id="Phobius"/>
    </source>
</evidence>
<dbReference type="PRINTS" id="PR00237">
    <property type="entry name" value="GPCRRHODOPSN"/>
</dbReference>
<dbReference type="GO" id="GO:0007601">
    <property type="term" value="P:visual perception"/>
    <property type="evidence" value="ECO:0007669"/>
    <property type="project" value="UniProtKB-KW"/>
</dbReference>
<dbReference type="InterPro" id="IPR017452">
    <property type="entry name" value="GPCR_Rhodpsn_7TM"/>
</dbReference>
<dbReference type="InterPro" id="IPR000276">
    <property type="entry name" value="GPCR_Rhodpsn"/>
</dbReference>
<evidence type="ECO:0000256" key="9">
    <source>
        <dbReference type="ARBA" id="ARBA00023224"/>
    </source>
</evidence>
<proteinExistence type="inferred from homology"/>
<dbReference type="EMBL" id="JBDJPC010000011">
    <property type="protein sequence ID" value="KAL1489761.1"/>
    <property type="molecule type" value="Genomic_DNA"/>
</dbReference>
<feature type="transmembrane region" description="Helical" evidence="12">
    <location>
        <begin position="187"/>
        <end position="210"/>
    </location>
</feature>
<protein>
    <recommendedName>
        <fullName evidence="13">G-protein coupled receptors family 1 profile domain-containing protein</fullName>
    </recommendedName>
</protein>
<dbReference type="Gene3D" id="1.20.1070.10">
    <property type="entry name" value="Rhodopsin 7-helix transmembrane proteins"/>
    <property type="match status" value="1"/>
</dbReference>
<keyword evidence="6 12" id="KW-0472">Membrane</keyword>
<comment type="caution">
    <text evidence="14">The sequence shown here is derived from an EMBL/GenBank/DDBJ whole genome shotgun (WGS) entry which is preliminary data.</text>
</comment>
<dbReference type="GO" id="GO:0004930">
    <property type="term" value="F:G protein-coupled receptor activity"/>
    <property type="evidence" value="ECO:0007669"/>
    <property type="project" value="UniProtKB-KW"/>
</dbReference>
<evidence type="ECO:0000256" key="5">
    <source>
        <dbReference type="ARBA" id="ARBA00023040"/>
    </source>
</evidence>
<gene>
    <name evidence="14" type="ORF">ABEB36_013696</name>
</gene>
<feature type="transmembrane region" description="Helical" evidence="12">
    <location>
        <begin position="61"/>
        <end position="82"/>
    </location>
</feature>
<dbReference type="SUPFAM" id="SSF81321">
    <property type="entry name" value="Family A G protein-coupled receptor-like"/>
    <property type="match status" value="1"/>
</dbReference>
<evidence type="ECO:0000256" key="2">
    <source>
        <dbReference type="ARBA" id="ARBA00010663"/>
    </source>
</evidence>
<accession>A0ABD1E9I4</accession>
<keyword evidence="5 11" id="KW-0297">G-protein coupled receptor</keyword>
<evidence type="ECO:0000313" key="14">
    <source>
        <dbReference type="EMBL" id="KAL1489761.1"/>
    </source>
</evidence>
<feature type="transmembrane region" description="Helical" evidence="12">
    <location>
        <begin position="139"/>
        <end position="159"/>
    </location>
</feature>
<feature type="transmembrane region" description="Helical" evidence="12">
    <location>
        <begin position="231"/>
        <end position="258"/>
    </location>
</feature>
<keyword evidence="9 11" id="KW-0807">Transducer</keyword>
<reference evidence="14 15" key="1">
    <citation type="submission" date="2024-05" db="EMBL/GenBank/DDBJ databases">
        <title>Genetic variation in Jamaican populations of the coffee berry borer (Hypothenemus hampei).</title>
        <authorList>
            <person name="Errbii M."/>
            <person name="Myrie A."/>
        </authorList>
    </citation>
    <scope>NUCLEOTIDE SEQUENCE [LARGE SCALE GENOMIC DNA]</scope>
    <source>
        <strain evidence="14">JA-Hopewell-2020-01-JO</strain>
        <tissue evidence="14">Whole body</tissue>
    </source>
</reference>
<keyword evidence="3 11" id="KW-0812">Transmembrane</keyword>
<feature type="domain" description="G-protein coupled receptors family 1 profile" evidence="13">
    <location>
        <begin position="40"/>
        <end position="287"/>
    </location>
</feature>
<sequence>MGPLTNFSNEILKNELLMSHSSYVFATVVLFLIGFFGFFLNILVIILMLKDKQLWTPLNIIIFNLVCGDFSVSILGNPWTLISAISHGWIWGTTMCVIYGFFMSLLGISSITGLSVLAFERFLIVSRPFQRHCMNRKNACFIVIGIWFYALCLTVPPLLGWGKYGIEAANISCSVNWEDRSSNAASYIMYLFFFGLILPLIVIVYSYVHIIITMRMKKMQMGQVCRVEAKIAYIVLVMILAFLIAWTPYAIMALLVQFGDPSIITPSTGVLPALIAKSSICYNPIIYVGLNSQFRQSMKRLLRKQSIGVHSTYETYGLAESKYMSQTNTPERKVISRMREIENVEMKIETSPGKNGCCEPNI</sequence>
<feature type="transmembrane region" description="Helical" evidence="12">
    <location>
        <begin position="270"/>
        <end position="290"/>
    </location>
</feature>
<dbReference type="PROSITE" id="PS00237">
    <property type="entry name" value="G_PROTEIN_RECEP_F1_1"/>
    <property type="match status" value="1"/>
</dbReference>
<keyword evidence="4 12" id="KW-1133">Transmembrane helix</keyword>
<evidence type="ECO:0000256" key="7">
    <source>
        <dbReference type="ARBA" id="ARBA00023170"/>
    </source>
</evidence>